<dbReference type="EMBL" id="SWJQ01000296">
    <property type="protein sequence ID" value="TRZ16779.1"/>
    <property type="molecule type" value="Genomic_DNA"/>
</dbReference>
<dbReference type="AlphaFoldDB" id="A0A8K1GFC6"/>
<evidence type="ECO:0000313" key="3">
    <source>
        <dbReference type="Proteomes" id="UP000796761"/>
    </source>
</evidence>
<keyword evidence="3" id="KW-1185">Reference proteome</keyword>
<proteinExistence type="predicted"/>
<reference evidence="2" key="1">
    <citation type="submission" date="2019-04" db="EMBL/GenBank/DDBJ databases">
        <title>Genome assembly of Zosterops borbonicus 15179.</title>
        <authorList>
            <person name="Leroy T."/>
            <person name="Anselmetti Y."/>
            <person name="Tilak M.-K."/>
            <person name="Nabholz B."/>
        </authorList>
    </citation>
    <scope>NUCLEOTIDE SEQUENCE</scope>
    <source>
        <strain evidence="2">HGM_15179</strain>
        <tissue evidence="2">Muscle</tissue>
    </source>
</reference>
<feature type="coiled-coil region" evidence="1">
    <location>
        <begin position="117"/>
        <end position="144"/>
    </location>
</feature>
<organism evidence="2 3">
    <name type="scientific">Zosterops borbonicus</name>
    <dbReference type="NCBI Taxonomy" id="364589"/>
    <lineage>
        <taxon>Eukaryota</taxon>
        <taxon>Metazoa</taxon>
        <taxon>Chordata</taxon>
        <taxon>Craniata</taxon>
        <taxon>Vertebrata</taxon>
        <taxon>Euteleostomi</taxon>
        <taxon>Archelosauria</taxon>
        <taxon>Archosauria</taxon>
        <taxon>Dinosauria</taxon>
        <taxon>Saurischia</taxon>
        <taxon>Theropoda</taxon>
        <taxon>Coelurosauria</taxon>
        <taxon>Aves</taxon>
        <taxon>Neognathae</taxon>
        <taxon>Neoaves</taxon>
        <taxon>Telluraves</taxon>
        <taxon>Australaves</taxon>
        <taxon>Passeriformes</taxon>
        <taxon>Sylvioidea</taxon>
        <taxon>Zosteropidae</taxon>
        <taxon>Zosterops</taxon>
    </lineage>
</organism>
<gene>
    <name evidence="2" type="ORF">HGM15179_010336</name>
</gene>
<evidence type="ECO:0000313" key="2">
    <source>
        <dbReference type="EMBL" id="TRZ16779.1"/>
    </source>
</evidence>
<evidence type="ECO:0000256" key="1">
    <source>
        <dbReference type="SAM" id="Coils"/>
    </source>
</evidence>
<sequence>MDVLLAKAGPIRNCGNDCENIFRKKKEKGIVQMLLWPEKRGVRTYERNNSADTQPMVEHQDDEIHLQPVEKTHTGAGGCLRGGCDPVGGLSGAGSGRDLQTHGLSIREEPILDQFWNLRFRKKIEEMEQVKRRARELVKCLENKSCQKQLRELEV</sequence>
<name>A0A8K1GFC6_9PASS</name>
<dbReference type="OrthoDB" id="9397495at2759"/>
<accession>A0A8K1GFC6</accession>
<keyword evidence="1" id="KW-0175">Coiled coil</keyword>
<dbReference type="Proteomes" id="UP000796761">
    <property type="component" value="Unassembled WGS sequence"/>
</dbReference>
<protein>
    <submittedName>
        <fullName evidence="2">Uncharacterized protein</fullName>
    </submittedName>
</protein>
<comment type="caution">
    <text evidence="2">The sequence shown here is derived from an EMBL/GenBank/DDBJ whole genome shotgun (WGS) entry which is preliminary data.</text>
</comment>